<organism evidence="1 2">
    <name type="scientific">Melastoma candidum</name>
    <dbReference type="NCBI Taxonomy" id="119954"/>
    <lineage>
        <taxon>Eukaryota</taxon>
        <taxon>Viridiplantae</taxon>
        <taxon>Streptophyta</taxon>
        <taxon>Embryophyta</taxon>
        <taxon>Tracheophyta</taxon>
        <taxon>Spermatophyta</taxon>
        <taxon>Magnoliopsida</taxon>
        <taxon>eudicotyledons</taxon>
        <taxon>Gunneridae</taxon>
        <taxon>Pentapetalae</taxon>
        <taxon>rosids</taxon>
        <taxon>malvids</taxon>
        <taxon>Myrtales</taxon>
        <taxon>Melastomataceae</taxon>
        <taxon>Melastomatoideae</taxon>
        <taxon>Melastomateae</taxon>
        <taxon>Melastoma</taxon>
    </lineage>
</organism>
<dbReference type="Proteomes" id="UP001057402">
    <property type="component" value="Chromosome 9"/>
</dbReference>
<comment type="caution">
    <text evidence="1">The sequence shown here is derived from an EMBL/GenBank/DDBJ whole genome shotgun (WGS) entry which is preliminary data.</text>
</comment>
<evidence type="ECO:0000313" key="2">
    <source>
        <dbReference type="Proteomes" id="UP001057402"/>
    </source>
</evidence>
<gene>
    <name evidence="1" type="ORF">MLD38_032008</name>
</gene>
<proteinExistence type="predicted"/>
<protein>
    <submittedName>
        <fullName evidence="1">Uncharacterized protein</fullName>
    </submittedName>
</protein>
<name>A0ACB9MR19_9MYRT</name>
<keyword evidence="2" id="KW-1185">Reference proteome</keyword>
<dbReference type="EMBL" id="CM042888">
    <property type="protein sequence ID" value="KAI4326725.1"/>
    <property type="molecule type" value="Genomic_DNA"/>
</dbReference>
<accession>A0ACB9MR19</accession>
<evidence type="ECO:0000313" key="1">
    <source>
        <dbReference type="EMBL" id="KAI4326725.1"/>
    </source>
</evidence>
<sequence>MQFTSLFHSEKKYFGDLVNLLDVQLREMKLMNDAIRKLEGHANTSSSLSSFNQEDNRDRMTGTRPTYHKGKSEYDSRPVSSTSPPKPTQLSGPPHPQSYMEIMAMVQRGERPNVRDIDDSPPDPNRPISNPRIAPRAKHVGAAPATPDRYARGSRSHPKAKSNGSERTDRRSVAGSHF</sequence>
<reference evidence="2" key="1">
    <citation type="journal article" date="2023" name="Front. Plant Sci.">
        <title>Chromosomal-level genome assembly of Melastoma candidum provides insights into trichome evolution.</title>
        <authorList>
            <person name="Zhong Y."/>
            <person name="Wu W."/>
            <person name="Sun C."/>
            <person name="Zou P."/>
            <person name="Liu Y."/>
            <person name="Dai S."/>
            <person name="Zhou R."/>
        </authorList>
    </citation>
    <scope>NUCLEOTIDE SEQUENCE [LARGE SCALE GENOMIC DNA]</scope>
</reference>